<reference evidence="1" key="1">
    <citation type="submission" date="2023-02" db="EMBL/GenBank/DDBJ databases">
        <title>Description of Herbaspirillum huttiense subsp. nephrolepsisexaltata and Herbaspirillum huttiense subsp. lycopersicon.</title>
        <authorList>
            <person name="Poudel M."/>
            <person name="Sharma A."/>
            <person name="Goss E."/>
            <person name="Tapia J.H."/>
            <person name="Harmon C.M."/>
            <person name="Jones J.B."/>
        </authorList>
    </citation>
    <scope>NUCLEOTIDE SEQUENCE</scope>
    <source>
        <strain evidence="1">NC40101</strain>
    </source>
</reference>
<evidence type="ECO:0000313" key="1">
    <source>
        <dbReference type="EMBL" id="MDT0340866.1"/>
    </source>
</evidence>
<dbReference type="RefSeq" id="WP_034302310.1">
    <property type="nucleotide sequence ID" value="NZ_JAVLSM010000031.1"/>
</dbReference>
<organism evidence="1">
    <name type="scientific">Herbaspirillum huttiense subsp. nephrolepidis</name>
    <dbReference type="NCBI Taxonomy" id="3075126"/>
    <lineage>
        <taxon>Bacteria</taxon>
        <taxon>Pseudomonadati</taxon>
        <taxon>Pseudomonadota</taxon>
        <taxon>Betaproteobacteria</taxon>
        <taxon>Burkholderiales</taxon>
        <taxon>Oxalobacteraceae</taxon>
        <taxon>Herbaspirillum</taxon>
    </lineage>
</organism>
<protein>
    <submittedName>
        <fullName evidence="1">Uncharacterized protein</fullName>
    </submittedName>
</protein>
<dbReference type="AlphaFoldDB" id="A0AAE4GGS1"/>
<name>A0AAE4GGS1_9BURK</name>
<proteinExistence type="predicted"/>
<accession>A0AAE4GGS1</accession>
<gene>
    <name evidence="1" type="ORF">RJN63_28840</name>
</gene>
<sequence>MNNSVGSFELALVQAPQDDSETFSSDYQEELIHFAKLTRPTSRRAFTMDSADGGGGLIGEFLFNHAQPILNTVGPALVAYIAGRMGRKVRLKVGDVEIEARNREEVEKLLELANEYQKKLASNAPGS</sequence>
<comment type="caution">
    <text evidence="1">The sequence shown here is derived from an EMBL/GenBank/DDBJ whole genome shotgun (WGS) entry which is preliminary data.</text>
</comment>
<dbReference type="EMBL" id="JAVRAA010000029">
    <property type="protein sequence ID" value="MDT0340866.1"/>
    <property type="molecule type" value="Genomic_DNA"/>
</dbReference>